<sequence length="172" mass="20025">MPAINSLKKYVQGGIYHVYNRGNRKSEIFLAAQDYDIFCYLLERYLLPCPVSMRCKSYSNQIKVHAFCLMPNHFHLLLEQIQERAISSFMHGLCLSYSMIFNKRYEKVGRLFQGVYKARLITRESEISTVASYIHINPSEVGATPEDYPYSSYGCYLGKDTCRFLTTELLQR</sequence>
<dbReference type="PANTHER" id="PTHR34322">
    <property type="entry name" value="TRANSPOSASE, Y1_TNP DOMAIN-CONTAINING"/>
    <property type="match status" value="1"/>
</dbReference>
<evidence type="ECO:0000313" key="2">
    <source>
        <dbReference type="EMBL" id="OGC63407.1"/>
    </source>
</evidence>
<dbReference type="GO" id="GO:0006313">
    <property type="term" value="P:DNA transposition"/>
    <property type="evidence" value="ECO:0007669"/>
    <property type="project" value="InterPro"/>
</dbReference>
<evidence type="ECO:0000259" key="1">
    <source>
        <dbReference type="SMART" id="SM01321"/>
    </source>
</evidence>
<reference evidence="2 3" key="1">
    <citation type="journal article" date="2016" name="Nat. Commun.">
        <title>Thousands of microbial genomes shed light on interconnected biogeochemical processes in an aquifer system.</title>
        <authorList>
            <person name="Anantharaman K."/>
            <person name="Brown C.T."/>
            <person name="Hug L.A."/>
            <person name="Sharon I."/>
            <person name="Castelle C.J."/>
            <person name="Probst A.J."/>
            <person name="Thomas B.C."/>
            <person name="Singh A."/>
            <person name="Wilkins M.J."/>
            <person name="Karaoz U."/>
            <person name="Brodie E.L."/>
            <person name="Williams K.H."/>
            <person name="Hubbard S.S."/>
            <person name="Banfield J.F."/>
        </authorList>
    </citation>
    <scope>NUCLEOTIDE SEQUENCE [LARGE SCALE GENOMIC DNA]</scope>
</reference>
<dbReference type="Pfam" id="PF01797">
    <property type="entry name" value="Y1_Tnp"/>
    <property type="match status" value="1"/>
</dbReference>
<dbReference type="SMART" id="SM01321">
    <property type="entry name" value="Y1_Tnp"/>
    <property type="match status" value="1"/>
</dbReference>
<dbReference type="InterPro" id="IPR002686">
    <property type="entry name" value="Transposase_17"/>
</dbReference>
<dbReference type="GO" id="GO:0003677">
    <property type="term" value="F:DNA binding"/>
    <property type="evidence" value="ECO:0007669"/>
    <property type="project" value="InterPro"/>
</dbReference>
<evidence type="ECO:0000313" key="3">
    <source>
        <dbReference type="Proteomes" id="UP000176614"/>
    </source>
</evidence>
<dbReference type="Gene3D" id="3.30.70.1290">
    <property type="entry name" value="Transposase IS200-like"/>
    <property type="match status" value="1"/>
</dbReference>
<dbReference type="SUPFAM" id="SSF143422">
    <property type="entry name" value="Transposase IS200-like"/>
    <property type="match status" value="1"/>
</dbReference>
<comment type="caution">
    <text evidence="2">The sequence shown here is derived from an EMBL/GenBank/DDBJ whole genome shotgun (WGS) entry which is preliminary data.</text>
</comment>
<proteinExistence type="predicted"/>
<dbReference type="EMBL" id="MEVT01000006">
    <property type="protein sequence ID" value="OGC63407.1"/>
    <property type="molecule type" value="Genomic_DNA"/>
</dbReference>
<dbReference type="PANTHER" id="PTHR34322:SF2">
    <property type="entry name" value="TRANSPOSASE IS200-LIKE DOMAIN-CONTAINING PROTEIN"/>
    <property type="match status" value="1"/>
</dbReference>
<dbReference type="GO" id="GO:0004803">
    <property type="term" value="F:transposase activity"/>
    <property type="evidence" value="ECO:0007669"/>
    <property type="project" value="InterPro"/>
</dbReference>
<dbReference type="InterPro" id="IPR036515">
    <property type="entry name" value="Transposase_17_sf"/>
</dbReference>
<accession>A0A1F4W1W1</accession>
<dbReference type="AlphaFoldDB" id="A0A1F4W1W1"/>
<name>A0A1F4W1W1_UNCKA</name>
<gene>
    <name evidence="2" type="ORF">A2264_01620</name>
</gene>
<protein>
    <recommendedName>
        <fullName evidence="1">Transposase IS200-like domain-containing protein</fullName>
    </recommendedName>
</protein>
<organism evidence="2 3">
    <name type="scientific">candidate division WWE3 bacterium RIFOXYA2_FULL_46_9</name>
    <dbReference type="NCBI Taxonomy" id="1802636"/>
    <lineage>
        <taxon>Bacteria</taxon>
        <taxon>Katanobacteria</taxon>
    </lineage>
</organism>
<feature type="domain" description="Transposase IS200-like" evidence="1">
    <location>
        <begin position="11"/>
        <end position="137"/>
    </location>
</feature>
<dbReference type="Proteomes" id="UP000176614">
    <property type="component" value="Unassembled WGS sequence"/>
</dbReference>